<evidence type="ECO:0000256" key="2">
    <source>
        <dbReference type="SAM" id="Phobius"/>
    </source>
</evidence>
<name>A0A2H5XG63_9BACT</name>
<feature type="transmembrane region" description="Helical" evidence="2">
    <location>
        <begin position="6"/>
        <end position="28"/>
    </location>
</feature>
<gene>
    <name evidence="3" type="ORF">HRbin17_02685</name>
</gene>
<dbReference type="AlphaFoldDB" id="A0A2H5XG63"/>
<dbReference type="Proteomes" id="UP000236173">
    <property type="component" value="Unassembled WGS sequence"/>
</dbReference>
<reference evidence="4" key="1">
    <citation type="submission" date="2017-09" db="EMBL/GenBank/DDBJ databases">
        <title>Metaegenomics of thermophilic ammonia-oxidizing enrichment culture.</title>
        <authorList>
            <person name="Kato S."/>
            <person name="Suzuki K."/>
        </authorList>
    </citation>
    <scope>NUCLEOTIDE SEQUENCE [LARGE SCALE GENOMIC DNA]</scope>
</reference>
<organism evidence="3 4">
    <name type="scientific">Candidatus Fervidibacter japonicus</name>
    <dbReference type="NCBI Taxonomy" id="2035412"/>
    <lineage>
        <taxon>Bacteria</taxon>
        <taxon>Candidatus Fervidibacterota</taxon>
        <taxon>Candidatus Fervidibacter</taxon>
    </lineage>
</organism>
<keyword evidence="2" id="KW-0812">Transmembrane</keyword>
<dbReference type="EMBL" id="BEHT01000054">
    <property type="protein sequence ID" value="GBD00148.1"/>
    <property type="molecule type" value="Genomic_DNA"/>
</dbReference>
<evidence type="ECO:0000313" key="3">
    <source>
        <dbReference type="EMBL" id="GBD00148.1"/>
    </source>
</evidence>
<feature type="compositionally biased region" description="Pro residues" evidence="1">
    <location>
        <begin position="80"/>
        <end position="93"/>
    </location>
</feature>
<comment type="caution">
    <text evidence="3">The sequence shown here is derived from an EMBL/GenBank/DDBJ whole genome shotgun (WGS) entry which is preliminary data.</text>
</comment>
<proteinExistence type="predicted"/>
<keyword evidence="2" id="KW-0472">Membrane</keyword>
<keyword evidence="2" id="KW-1133">Transmembrane helix</keyword>
<feature type="compositionally biased region" description="Gly residues" evidence="1">
    <location>
        <begin position="59"/>
        <end position="72"/>
    </location>
</feature>
<protein>
    <submittedName>
        <fullName evidence="3">Uncharacterized protein</fullName>
    </submittedName>
</protein>
<evidence type="ECO:0000256" key="1">
    <source>
        <dbReference type="SAM" id="MobiDB-lite"/>
    </source>
</evidence>
<feature type="region of interest" description="Disordered" evidence="1">
    <location>
        <begin position="54"/>
        <end position="93"/>
    </location>
</feature>
<evidence type="ECO:0000313" key="4">
    <source>
        <dbReference type="Proteomes" id="UP000236173"/>
    </source>
</evidence>
<sequence>MQKEVPAWVAAVIIVVVLLLVGGIYLLTGRIRPVGEAMPTPETVKQRMMQNIPRQTGERGMGSAPGMGGHGPMGRHGRPPNAPPVATPTPPGP</sequence>
<accession>A0A2H5XG63</accession>